<keyword evidence="2" id="KW-1185">Reference proteome</keyword>
<reference evidence="1 2" key="1">
    <citation type="journal article" date="2013" name="BMC Genomics">
        <title>The miniature genome of a carnivorous plant Genlisea aurea contains a low number of genes and short non-coding sequences.</title>
        <authorList>
            <person name="Leushkin E.V."/>
            <person name="Sutormin R.A."/>
            <person name="Nabieva E.R."/>
            <person name="Penin A.A."/>
            <person name="Kondrashov A.S."/>
            <person name="Logacheva M.D."/>
        </authorList>
    </citation>
    <scope>NUCLEOTIDE SEQUENCE [LARGE SCALE GENOMIC DNA]</scope>
</reference>
<protein>
    <submittedName>
        <fullName evidence="1">Uncharacterized protein</fullName>
    </submittedName>
</protein>
<dbReference type="EMBL" id="AUSU01010360">
    <property type="protein sequence ID" value="EPS57320.1"/>
    <property type="molecule type" value="Genomic_DNA"/>
</dbReference>
<accession>S8BRS8</accession>
<dbReference type="Proteomes" id="UP000015453">
    <property type="component" value="Unassembled WGS sequence"/>
</dbReference>
<organism evidence="1 2">
    <name type="scientific">Genlisea aurea</name>
    <dbReference type="NCBI Taxonomy" id="192259"/>
    <lineage>
        <taxon>Eukaryota</taxon>
        <taxon>Viridiplantae</taxon>
        <taxon>Streptophyta</taxon>
        <taxon>Embryophyta</taxon>
        <taxon>Tracheophyta</taxon>
        <taxon>Spermatophyta</taxon>
        <taxon>Magnoliopsida</taxon>
        <taxon>eudicotyledons</taxon>
        <taxon>Gunneridae</taxon>
        <taxon>Pentapetalae</taxon>
        <taxon>asterids</taxon>
        <taxon>lamiids</taxon>
        <taxon>Lamiales</taxon>
        <taxon>Lentibulariaceae</taxon>
        <taxon>Genlisea</taxon>
    </lineage>
</organism>
<gene>
    <name evidence="1" type="ORF">M569_17498</name>
</gene>
<name>S8BRS8_9LAMI</name>
<evidence type="ECO:0000313" key="2">
    <source>
        <dbReference type="Proteomes" id="UP000015453"/>
    </source>
</evidence>
<dbReference type="AlphaFoldDB" id="S8BRS8"/>
<proteinExistence type="predicted"/>
<comment type="caution">
    <text evidence="1">The sequence shown here is derived from an EMBL/GenBank/DDBJ whole genome shotgun (WGS) entry which is preliminary data.</text>
</comment>
<evidence type="ECO:0000313" key="1">
    <source>
        <dbReference type="EMBL" id="EPS57320.1"/>
    </source>
</evidence>
<sequence>MAQRVFHSRLQYLIMPIDSQCGGERGYWENDVTGIIMNITCTDPSILLVVAHRQLVLIVMNTFEASTPAETFFPRRGVDKWFYSSTGSLCAPPSTYSGPHSKFLVFCAVLVLGGDLRTSGGLNASVSGPL</sequence>